<keyword evidence="8" id="KW-1185">Reference proteome</keyword>
<comment type="subcellular location">
    <subcellularLocation>
        <location evidence="1">Secreted</location>
    </subcellularLocation>
</comment>
<dbReference type="PROSITE" id="PS00799">
    <property type="entry name" value="GRANULINS"/>
    <property type="match status" value="2"/>
</dbReference>
<sequence length="164" mass="17927">MYVTLLLMGLISLGFCEVKITPLSMVPLEPHHVDVTCPNGEECPTDNTCCQTSGNEYGCCPHPNAMCCSDRKHCCPQDTTCDLQNGTCVRVVLKNVFCPGGKQQCQDWNTCCLNGDKKTYGCCPVKNAVCCGDHQHCCPPGYTCDNTNGSCNKKALDIDDSSWW</sequence>
<feature type="chain" id="PRO_5043922215" evidence="5">
    <location>
        <begin position="17"/>
        <end position="164"/>
    </location>
</feature>
<dbReference type="InterPro" id="IPR000118">
    <property type="entry name" value="Granulin"/>
</dbReference>
<accession>A0AAV7K220</accession>
<keyword evidence="3" id="KW-0964">Secreted</keyword>
<organism evidence="7 8">
    <name type="scientific">Oopsacas minuta</name>
    <dbReference type="NCBI Taxonomy" id="111878"/>
    <lineage>
        <taxon>Eukaryota</taxon>
        <taxon>Metazoa</taxon>
        <taxon>Porifera</taxon>
        <taxon>Hexactinellida</taxon>
        <taxon>Hexasterophora</taxon>
        <taxon>Lyssacinosida</taxon>
        <taxon>Leucopsacidae</taxon>
        <taxon>Oopsacas</taxon>
    </lineage>
</organism>
<evidence type="ECO:0000256" key="4">
    <source>
        <dbReference type="ARBA" id="ARBA00023157"/>
    </source>
</evidence>
<dbReference type="SMART" id="SM00277">
    <property type="entry name" value="GRAN"/>
    <property type="match status" value="2"/>
</dbReference>
<comment type="caution">
    <text evidence="7">The sequence shown here is derived from an EMBL/GenBank/DDBJ whole genome shotgun (WGS) entry which is preliminary data.</text>
</comment>
<gene>
    <name evidence="7" type="ORF">LOD99_1049</name>
</gene>
<keyword evidence="5" id="KW-0732">Signal</keyword>
<dbReference type="GO" id="GO:0005576">
    <property type="term" value="C:extracellular region"/>
    <property type="evidence" value="ECO:0007669"/>
    <property type="project" value="UniProtKB-SubCell"/>
</dbReference>
<dbReference type="Proteomes" id="UP001165289">
    <property type="component" value="Unassembled WGS sequence"/>
</dbReference>
<dbReference type="PANTHER" id="PTHR12274">
    <property type="entry name" value="GRANULIN"/>
    <property type="match status" value="1"/>
</dbReference>
<dbReference type="SUPFAM" id="SSF57277">
    <property type="entry name" value="Granulin repeat"/>
    <property type="match status" value="1"/>
</dbReference>
<dbReference type="InterPro" id="IPR037277">
    <property type="entry name" value="Granulin_sf"/>
</dbReference>
<evidence type="ECO:0000256" key="2">
    <source>
        <dbReference type="ARBA" id="ARBA00010093"/>
    </source>
</evidence>
<feature type="signal peptide" evidence="5">
    <location>
        <begin position="1"/>
        <end position="16"/>
    </location>
</feature>
<dbReference type="EMBL" id="JAKMXF010000222">
    <property type="protein sequence ID" value="KAI6654655.1"/>
    <property type="molecule type" value="Genomic_DNA"/>
</dbReference>
<dbReference type="AlphaFoldDB" id="A0AAV7K220"/>
<feature type="domain" description="Granulins" evidence="6">
    <location>
        <begin position="131"/>
        <end position="144"/>
    </location>
</feature>
<reference evidence="7 8" key="1">
    <citation type="journal article" date="2023" name="BMC Biol.">
        <title>The compact genome of the sponge Oopsacas minuta (Hexactinellida) is lacking key metazoan core genes.</title>
        <authorList>
            <person name="Santini S."/>
            <person name="Schenkelaars Q."/>
            <person name="Jourda C."/>
            <person name="Duchesne M."/>
            <person name="Belahbib H."/>
            <person name="Rocher C."/>
            <person name="Selva M."/>
            <person name="Riesgo A."/>
            <person name="Vervoort M."/>
            <person name="Leys S.P."/>
            <person name="Kodjabachian L."/>
            <person name="Le Bivic A."/>
            <person name="Borchiellini C."/>
            <person name="Claverie J.M."/>
            <person name="Renard E."/>
        </authorList>
    </citation>
    <scope>NUCLEOTIDE SEQUENCE [LARGE SCALE GENOMIC DNA]</scope>
    <source>
        <strain evidence="7">SPO-2</strain>
    </source>
</reference>
<evidence type="ECO:0000313" key="7">
    <source>
        <dbReference type="EMBL" id="KAI6654655.1"/>
    </source>
</evidence>
<name>A0AAV7K220_9METZ</name>
<evidence type="ECO:0000259" key="6">
    <source>
        <dbReference type="PROSITE" id="PS00799"/>
    </source>
</evidence>
<dbReference type="PANTHER" id="PTHR12274:SF3">
    <property type="entry name" value="PROGRANULIN"/>
    <property type="match status" value="1"/>
</dbReference>
<dbReference type="Pfam" id="PF00396">
    <property type="entry name" value="Granulin"/>
    <property type="match status" value="2"/>
</dbReference>
<evidence type="ECO:0000256" key="3">
    <source>
        <dbReference type="ARBA" id="ARBA00022525"/>
    </source>
</evidence>
<dbReference type="InterPro" id="IPR039036">
    <property type="entry name" value="Granulin_fam"/>
</dbReference>
<protein>
    <submittedName>
        <fullName evidence="7">Prestalk protein-like</fullName>
    </submittedName>
</protein>
<feature type="domain" description="Granulins" evidence="6">
    <location>
        <begin position="68"/>
        <end position="81"/>
    </location>
</feature>
<evidence type="ECO:0000256" key="5">
    <source>
        <dbReference type="SAM" id="SignalP"/>
    </source>
</evidence>
<comment type="similarity">
    <text evidence="2">Belongs to the granulin family.</text>
</comment>
<keyword evidence="4" id="KW-1015">Disulfide bond</keyword>
<dbReference type="Gene3D" id="2.10.25.160">
    <property type="entry name" value="Granulin"/>
    <property type="match status" value="2"/>
</dbReference>
<proteinExistence type="inferred from homology"/>
<evidence type="ECO:0000256" key="1">
    <source>
        <dbReference type="ARBA" id="ARBA00004613"/>
    </source>
</evidence>
<evidence type="ECO:0000313" key="8">
    <source>
        <dbReference type="Proteomes" id="UP001165289"/>
    </source>
</evidence>